<dbReference type="Proteomes" id="UP000307440">
    <property type="component" value="Unassembled WGS sequence"/>
</dbReference>
<keyword evidence="2 5" id="KW-0812">Transmembrane</keyword>
<name>A0A5C3L531_COPMA</name>
<evidence type="ECO:0000256" key="1">
    <source>
        <dbReference type="ARBA" id="ARBA00004141"/>
    </source>
</evidence>
<evidence type="ECO:0000256" key="5">
    <source>
        <dbReference type="SAM" id="Phobius"/>
    </source>
</evidence>
<gene>
    <name evidence="7" type="ORF">FA15DRAFT_705576</name>
</gene>
<keyword evidence="4 5" id="KW-0472">Membrane</keyword>
<evidence type="ECO:0000256" key="4">
    <source>
        <dbReference type="ARBA" id="ARBA00023136"/>
    </source>
</evidence>
<sequence>MSERRARSSGRQRSSSFNYLDNSFDAPAELRDIVCTKNAHWQAGQDATKKLQDLYPQILSKLMRTRPSIRSQMQRHPPIVTRMQPLSISGLASIYGRDGIIIDDVDRVFICIRPLLQHYSMDNQSAFSVSPREILSPLMHPRHLDRSAMNITRSSRTSLCGPSNKIRNPRMVRHLDASRVIAHWVSLVERSHMQLLREILLLDPRTFLEMTAWTGMTPDIVSFTKRLWHLVSRLVGTTSSFGLPSSVNAIIFTNLFGALALMNIPTGASVAYSYVVNLSGVSTFLQGRTPEQLPFQSFFYPYNAYFGLGANVFLSFIQGWTTFQPFDVGAFVDVYILLPLFPIIMFVFKFVNKTKWQKLDVGRRKDLDNIKEELVYVKDDGTGVRPPLWKRLLKNF</sequence>
<evidence type="ECO:0000313" key="8">
    <source>
        <dbReference type="Proteomes" id="UP000307440"/>
    </source>
</evidence>
<dbReference type="PANTHER" id="PTHR43341:SF26">
    <property type="entry name" value="GENERAL AMINO ACID PERMEASE AGP3"/>
    <property type="match status" value="1"/>
</dbReference>
<proteinExistence type="predicted"/>
<feature type="domain" description="Amino acid permease/ SLC12A" evidence="6">
    <location>
        <begin position="248"/>
        <end position="359"/>
    </location>
</feature>
<dbReference type="AlphaFoldDB" id="A0A5C3L531"/>
<evidence type="ECO:0000256" key="2">
    <source>
        <dbReference type="ARBA" id="ARBA00022692"/>
    </source>
</evidence>
<organism evidence="7 8">
    <name type="scientific">Coprinopsis marcescibilis</name>
    <name type="common">Agaric fungus</name>
    <name type="synonym">Psathyrella marcescibilis</name>
    <dbReference type="NCBI Taxonomy" id="230819"/>
    <lineage>
        <taxon>Eukaryota</taxon>
        <taxon>Fungi</taxon>
        <taxon>Dikarya</taxon>
        <taxon>Basidiomycota</taxon>
        <taxon>Agaricomycotina</taxon>
        <taxon>Agaricomycetes</taxon>
        <taxon>Agaricomycetidae</taxon>
        <taxon>Agaricales</taxon>
        <taxon>Agaricineae</taxon>
        <taxon>Psathyrellaceae</taxon>
        <taxon>Coprinopsis</taxon>
    </lineage>
</organism>
<dbReference type="GO" id="GO:0015171">
    <property type="term" value="F:amino acid transmembrane transporter activity"/>
    <property type="evidence" value="ECO:0007669"/>
    <property type="project" value="TreeGrafter"/>
</dbReference>
<dbReference type="InterPro" id="IPR004841">
    <property type="entry name" value="AA-permease/SLC12A_dom"/>
</dbReference>
<dbReference type="InterPro" id="IPR050524">
    <property type="entry name" value="APC_YAT"/>
</dbReference>
<evidence type="ECO:0000313" key="7">
    <source>
        <dbReference type="EMBL" id="TFK23318.1"/>
    </source>
</evidence>
<evidence type="ECO:0000259" key="6">
    <source>
        <dbReference type="Pfam" id="PF00324"/>
    </source>
</evidence>
<feature type="transmembrane region" description="Helical" evidence="5">
    <location>
        <begin position="329"/>
        <end position="348"/>
    </location>
</feature>
<dbReference type="PANTHER" id="PTHR43341">
    <property type="entry name" value="AMINO ACID PERMEASE"/>
    <property type="match status" value="1"/>
</dbReference>
<protein>
    <recommendedName>
        <fullName evidence="6">Amino acid permease/ SLC12A domain-containing protein</fullName>
    </recommendedName>
</protein>
<feature type="transmembrane region" description="Helical" evidence="5">
    <location>
        <begin position="299"/>
        <end position="317"/>
    </location>
</feature>
<dbReference type="GO" id="GO:0016020">
    <property type="term" value="C:membrane"/>
    <property type="evidence" value="ECO:0007669"/>
    <property type="project" value="TreeGrafter"/>
</dbReference>
<dbReference type="OrthoDB" id="3900342at2759"/>
<dbReference type="EMBL" id="ML210221">
    <property type="protein sequence ID" value="TFK23318.1"/>
    <property type="molecule type" value="Genomic_DNA"/>
</dbReference>
<feature type="transmembrane region" description="Helical" evidence="5">
    <location>
        <begin position="241"/>
        <end position="264"/>
    </location>
</feature>
<accession>A0A5C3L531</accession>
<evidence type="ECO:0000256" key="3">
    <source>
        <dbReference type="ARBA" id="ARBA00022989"/>
    </source>
</evidence>
<dbReference type="STRING" id="230819.A0A5C3L531"/>
<dbReference type="Pfam" id="PF00324">
    <property type="entry name" value="AA_permease"/>
    <property type="match status" value="1"/>
</dbReference>
<keyword evidence="3 5" id="KW-1133">Transmembrane helix</keyword>
<comment type="subcellular location">
    <subcellularLocation>
        <location evidence="1">Membrane</location>
        <topology evidence="1">Multi-pass membrane protein</topology>
    </subcellularLocation>
</comment>
<keyword evidence="8" id="KW-1185">Reference proteome</keyword>
<reference evidence="7 8" key="1">
    <citation type="journal article" date="2019" name="Nat. Ecol. Evol.">
        <title>Megaphylogeny resolves global patterns of mushroom evolution.</title>
        <authorList>
            <person name="Varga T."/>
            <person name="Krizsan K."/>
            <person name="Foldi C."/>
            <person name="Dima B."/>
            <person name="Sanchez-Garcia M."/>
            <person name="Sanchez-Ramirez S."/>
            <person name="Szollosi G.J."/>
            <person name="Szarkandi J.G."/>
            <person name="Papp V."/>
            <person name="Albert L."/>
            <person name="Andreopoulos W."/>
            <person name="Angelini C."/>
            <person name="Antonin V."/>
            <person name="Barry K.W."/>
            <person name="Bougher N.L."/>
            <person name="Buchanan P."/>
            <person name="Buyck B."/>
            <person name="Bense V."/>
            <person name="Catcheside P."/>
            <person name="Chovatia M."/>
            <person name="Cooper J."/>
            <person name="Damon W."/>
            <person name="Desjardin D."/>
            <person name="Finy P."/>
            <person name="Geml J."/>
            <person name="Haridas S."/>
            <person name="Hughes K."/>
            <person name="Justo A."/>
            <person name="Karasinski D."/>
            <person name="Kautmanova I."/>
            <person name="Kiss B."/>
            <person name="Kocsube S."/>
            <person name="Kotiranta H."/>
            <person name="LaButti K.M."/>
            <person name="Lechner B.E."/>
            <person name="Liimatainen K."/>
            <person name="Lipzen A."/>
            <person name="Lukacs Z."/>
            <person name="Mihaltcheva S."/>
            <person name="Morgado L.N."/>
            <person name="Niskanen T."/>
            <person name="Noordeloos M.E."/>
            <person name="Ohm R.A."/>
            <person name="Ortiz-Santana B."/>
            <person name="Ovrebo C."/>
            <person name="Racz N."/>
            <person name="Riley R."/>
            <person name="Savchenko A."/>
            <person name="Shiryaev A."/>
            <person name="Soop K."/>
            <person name="Spirin V."/>
            <person name="Szebenyi C."/>
            <person name="Tomsovsky M."/>
            <person name="Tulloss R.E."/>
            <person name="Uehling J."/>
            <person name="Grigoriev I.V."/>
            <person name="Vagvolgyi C."/>
            <person name="Papp T."/>
            <person name="Martin F.M."/>
            <person name="Miettinen O."/>
            <person name="Hibbett D.S."/>
            <person name="Nagy L.G."/>
        </authorList>
    </citation>
    <scope>NUCLEOTIDE SEQUENCE [LARGE SCALE GENOMIC DNA]</scope>
    <source>
        <strain evidence="7 8">CBS 121175</strain>
    </source>
</reference>